<evidence type="ECO:0000313" key="2">
    <source>
        <dbReference type="Proteomes" id="UP001283361"/>
    </source>
</evidence>
<accession>A0AAE1E0S0</accession>
<gene>
    <name evidence="1" type="ORF">RRG08_020062</name>
</gene>
<comment type="caution">
    <text evidence="1">The sequence shown here is derived from an EMBL/GenBank/DDBJ whole genome shotgun (WGS) entry which is preliminary data.</text>
</comment>
<protein>
    <submittedName>
        <fullName evidence="1">Uncharacterized protein</fullName>
    </submittedName>
</protein>
<evidence type="ECO:0000313" key="1">
    <source>
        <dbReference type="EMBL" id="KAK3790081.1"/>
    </source>
</evidence>
<dbReference type="Proteomes" id="UP001283361">
    <property type="component" value="Unassembled WGS sequence"/>
</dbReference>
<sequence>FRKEGAFTCPHTLIQVPRKTHWETQHYQAAQIMTCLQYTAALARNKFGDDVRLLPEPICIQHVMVEETQIFFAFFQLNTLDLSSDTGIKNLVWTGPVSQMFEKIMGQPWMPRPLRLDKLVNFDPTAYENFLAVYLCGLPELQGRLQASSLL</sequence>
<dbReference type="AlphaFoldDB" id="A0AAE1E0S0"/>
<dbReference type="PANTHER" id="PTHR15889:SF2">
    <property type="entry name" value="LARGE RIBOSOMAL SUBUNIT PROTEIN ML37"/>
    <property type="match status" value="1"/>
</dbReference>
<feature type="non-terminal residue" evidence="1">
    <location>
        <position position="1"/>
    </location>
</feature>
<organism evidence="1 2">
    <name type="scientific">Elysia crispata</name>
    <name type="common">lettuce slug</name>
    <dbReference type="NCBI Taxonomy" id="231223"/>
    <lineage>
        <taxon>Eukaryota</taxon>
        <taxon>Metazoa</taxon>
        <taxon>Spiralia</taxon>
        <taxon>Lophotrochozoa</taxon>
        <taxon>Mollusca</taxon>
        <taxon>Gastropoda</taxon>
        <taxon>Heterobranchia</taxon>
        <taxon>Euthyneura</taxon>
        <taxon>Panpulmonata</taxon>
        <taxon>Sacoglossa</taxon>
        <taxon>Placobranchoidea</taxon>
        <taxon>Plakobranchidae</taxon>
        <taxon>Elysia</taxon>
    </lineage>
</organism>
<dbReference type="InterPro" id="IPR052482">
    <property type="entry name" value="mtLSU_mL37"/>
</dbReference>
<reference evidence="1" key="1">
    <citation type="journal article" date="2023" name="G3 (Bethesda)">
        <title>A reference genome for the long-term kleptoplast-retaining sea slug Elysia crispata morphotype clarki.</title>
        <authorList>
            <person name="Eastman K.E."/>
            <person name="Pendleton A.L."/>
            <person name="Shaikh M.A."/>
            <person name="Suttiyut T."/>
            <person name="Ogas R."/>
            <person name="Tomko P."/>
            <person name="Gavelis G."/>
            <person name="Widhalm J.R."/>
            <person name="Wisecaver J.H."/>
        </authorList>
    </citation>
    <scope>NUCLEOTIDE SEQUENCE</scope>
    <source>
        <strain evidence="1">ECLA1</strain>
    </source>
</reference>
<dbReference type="EMBL" id="JAWDGP010001579">
    <property type="protein sequence ID" value="KAK3790081.1"/>
    <property type="molecule type" value="Genomic_DNA"/>
</dbReference>
<keyword evidence="2" id="KW-1185">Reference proteome</keyword>
<dbReference type="PANTHER" id="PTHR15889">
    <property type="entry name" value="MITOCHONDRIAL RIBOSOMAL PROTEIN L37"/>
    <property type="match status" value="1"/>
</dbReference>
<dbReference type="GO" id="GO:0005739">
    <property type="term" value="C:mitochondrion"/>
    <property type="evidence" value="ECO:0007669"/>
    <property type="project" value="TreeGrafter"/>
</dbReference>
<name>A0AAE1E0S0_9GAST</name>
<proteinExistence type="predicted"/>